<gene>
    <name evidence="2" type="ORF">KX928_14620</name>
</gene>
<dbReference type="EMBL" id="JAHXDN010000004">
    <property type="protein sequence ID" value="MBW4709021.1"/>
    <property type="molecule type" value="Genomic_DNA"/>
</dbReference>
<comment type="caution">
    <text evidence="2">The sequence shown here is derived from an EMBL/GenBank/DDBJ whole genome shotgun (WGS) entry which is preliminary data.</text>
</comment>
<organism evidence="2 3">
    <name type="scientific">Roseobacter insulae</name>
    <dbReference type="NCBI Taxonomy" id="2859783"/>
    <lineage>
        <taxon>Bacteria</taxon>
        <taxon>Pseudomonadati</taxon>
        <taxon>Pseudomonadota</taxon>
        <taxon>Alphaproteobacteria</taxon>
        <taxon>Rhodobacterales</taxon>
        <taxon>Roseobacteraceae</taxon>
        <taxon>Roseobacter</taxon>
    </lineage>
</organism>
<feature type="chain" id="PRO_5040827412" evidence="1">
    <location>
        <begin position="20"/>
        <end position="235"/>
    </location>
</feature>
<keyword evidence="3" id="KW-1185">Reference proteome</keyword>
<keyword evidence="1" id="KW-0732">Signal</keyword>
<dbReference type="RefSeq" id="WP_219504094.1">
    <property type="nucleotide sequence ID" value="NZ_JAHXDN010000004.1"/>
</dbReference>
<sequence length="235" mass="24752">MRTLTLLLMTSTLAAPAWAVDADGQGPAVAFDITFLSHVEAGVAEQDVYVTRGSSQGKVYRPGPDDSNLNAPLFAAAKPQPHDPGNPAAVGPFKKGAKLDLTLGDWLSASGIGHYHVEDGAGHLTVEFEGLVPNGVYTLWHFFMVNGETDPFIGTFDLPVGAFDGSQSVFVADAEGSATFDQSFDTALQLSGEQLTAGLAVNWHSDGMTYGVMPGDFGESAHIQLFTALPQRPGL</sequence>
<evidence type="ECO:0000313" key="2">
    <source>
        <dbReference type="EMBL" id="MBW4709021.1"/>
    </source>
</evidence>
<evidence type="ECO:0000313" key="3">
    <source>
        <dbReference type="Proteomes" id="UP001138661"/>
    </source>
</evidence>
<accession>A0A9X1JZ61</accession>
<reference evidence="2" key="1">
    <citation type="submission" date="2021-07" db="EMBL/GenBank/DDBJ databases">
        <title>Roseobacter insulae sp. nov., isolated from a tidal flat.</title>
        <authorList>
            <person name="Park S."/>
            <person name="Yoon J.-H."/>
        </authorList>
    </citation>
    <scope>NUCLEOTIDE SEQUENCE</scope>
    <source>
        <strain evidence="2">YSTF-M11</strain>
    </source>
</reference>
<dbReference type="Proteomes" id="UP001138661">
    <property type="component" value="Unassembled WGS sequence"/>
</dbReference>
<evidence type="ECO:0000256" key="1">
    <source>
        <dbReference type="SAM" id="SignalP"/>
    </source>
</evidence>
<dbReference type="AlphaFoldDB" id="A0A9X1JZ61"/>
<proteinExistence type="predicted"/>
<name>A0A9X1JZ61_9RHOB</name>
<protein>
    <submittedName>
        <fullName evidence="2">Uncharacterized protein</fullName>
    </submittedName>
</protein>
<feature type="signal peptide" evidence="1">
    <location>
        <begin position="1"/>
        <end position="19"/>
    </location>
</feature>